<dbReference type="InterPro" id="IPR036890">
    <property type="entry name" value="HATPase_C_sf"/>
</dbReference>
<dbReference type="eggNOG" id="COG4191">
    <property type="taxonomic scope" value="Bacteria"/>
</dbReference>
<keyword evidence="5" id="KW-0902">Two-component regulatory system</keyword>
<dbReference type="Gene3D" id="1.10.287.130">
    <property type="match status" value="1"/>
</dbReference>
<dbReference type="SUPFAM" id="SSF47384">
    <property type="entry name" value="Homodimeric domain of signal transducing histidine kinase"/>
    <property type="match status" value="1"/>
</dbReference>
<dbReference type="GO" id="GO:0000155">
    <property type="term" value="F:phosphorelay sensor kinase activity"/>
    <property type="evidence" value="ECO:0007669"/>
    <property type="project" value="InterPro"/>
</dbReference>
<dbReference type="InParanoid" id="K9TKG7"/>
<organism evidence="9 10">
    <name type="scientific">Oscillatoria acuminata PCC 6304</name>
    <dbReference type="NCBI Taxonomy" id="56110"/>
    <lineage>
        <taxon>Bacteria</taxon>
        <taxon>Bacillati</taxon>
        <taxon>Cyanobacteriota</taxon>
        <taxon>Cyanophyceae</taxon>
        <taxon>Oscillatoriophycideae</taxon>
        <taxon>Oscillatoriales</taxon>
        <taxon>Oscillatoriaceae</taxon>
        <taxon>Oscillatoria</taxon>
    </lineage>
</organism>
<accession>K9TKG7</accession>
<dbReference type="SUPFAM" id="SSF55874">
    <property type="entry name" value="ATPase domain of HSP90 chaperone/DNA topoisomerase II/histidine kinase"/>
    <property type="match status" value="1"/>
</dbReference>
<dbReference type="EMBL" id="CP003607">
    <property type="protein sequence ID" value="AFY82888.1"/>
    <property type="molecule type" value="Genomic_DNA"/>
</dbReference>
<feature type="domain" description="Histidine kinase" evidence="8">
    <location>
        <begin position="1548"/>
        <end position="1802"/>
    </location>
</feature>
<evidence type="ECO:0000256" key="1">
    <source>
        <dbReference type="ARBA" id="ARBA00000085"/>
    </source>
</evidence>
<dbReference type="InterPro" id="IPR005467">
    <property type="entry name" value="His_kinase_dom"/>
</dbReference>
<dbReference type="InterPro" id="IPR000719">
    <property type="entry name" value="Prot_kinase_dom"/>
</dbReference>
<sequence>MDIFPTLPGYQVTEELYIGTRTLVYRGIQTDTNQPVVIKILRNEYPNFSEIVQFRNQYTIAKSLNFTGITKALGLEPYQNCYALIIEDFGGISLSTYLEKATKGREQSKHLSLSEFLHIALQITESLHYLHQNHVIHKDIKPANILINPDSKQVKLIDFSISCLLPRETQEIQNAQALEGTLAYLSPEQTGRMNRGIDYRCDFYSLGITFYEILTKDLPFISEDGMELIHFHLAKTAIPLHQVNPEIPLVLSKIVSKLMAKNAEERYQTALGINHDLQKCLTQLQENGQIEDFELAQQDISDRFLIPEKLYGRETEVEELLVAFERVSQGSTEMMLVAGFSGIGKTAVINEVHKPIARQRGYFIKGKYDQFKQNIPLGAFVQAFQDLMEQLLSESDAQLQTWKAQIIEAVGENGQILIDVIPALEEIIGKQPALAELSGISSQNRFNLIFHKFLQVFTRKEHPLVIFLDDLQWADSASLELLKLLMQETEYLLVLGAYRDNEVSPLHPFILAVDEKIKAGAIVNTITLSPLSQPDLNRLIAETLNCGLSLAQSLTTLVYQKTKGNPFFAIQFLKALYEEQLISFNWTIQHWQCDIAQVEALAITDDVVDFMALQLLKLPPETQDILKLAACVGAEFDLKTLAIISKQSPEMTAAALWQSLQKGLVIPTSKIYKFFAEAESDEGDKLLNSSLNPTYCFVHDRVQQAAYSLIPDDQKQKVHYKIGQLLLEEISPEDREERIFELVNQLNYGTSLGLQQPERNNLAKLNLIAGRKARASTAYQAAREYVNLGLQLLGIEAWDKEYETTLSLHEIAAEVASLLGDFEQMNQWMERVIQSVKTPVDGVQVYYVKIQALAGQNQLLEAIATGLSVLKLLGVNLPEDPTPVQMQQAIQELNILLEQNVIEDLGNLPPMQDPLNLAIMKVASSICPSCTMTGSIPLLVLLTVLQIKLSIEFGNSCISAISYVNYGIILNNVLQDVETAGRFGRLAYQLASQPEYKNVLSSVNSAFTLFIYHRTAHLQETIAIAQQGYQAGLEVGDLQYGGYNKNIACFHAYWTGQPLAELEPQISLAYQQLLEINQAGTINFLSIYWEVVLTLMGNPEGKNIRLLDPDYQTKLLSECLATKDYFQLSLFYFQRFILRFWLGDLPGAVEDAKQARQFLMPSIGTIGEAIFYFYDSVVLLATHESGSTELDIKLQQVQENQAQLQKWANYAPMNHLHKYHLVEAECYRLKGQKLEALESYDLAITLAKTHQYLQDEALANELAAKFYLAWGKEKFAAGYMQEAYYSYAKWGAKIKIIELEERYPQLLRPILKQPRTTPLFPPKRSSAVNFSNARETISSTHTSSNISEALDLATLLKVYQAISGEIELDKLLTTLMEIVIANAGADKCVLVLKPDLNELKVVALVEDGNPPQLLPSIPLESSPDVAISVVNTVKHTLKPLVLEDALMHTRFMTDSYLQKHQPKSVLCSPILHQGQCIGLLYLENHLTIGAFTSDRVEVLNLICAQAAISLENARLYQAAQQALKELKEAQLQLVQSEKMSALGNLIAGIAHEINNPVNFLNGNINPALDYINDLFELVDLFQKEYLNCSAVIQEKIKVIELDYIREDLPQLINSMREGVKRIKDISTSLRTFSRADTYRPVSFNIHDGINSTLMILTHRLKANEHRPQITVIKNYSDLPLIKCYAGQLNQVFMNILGNAIDALDESNNPVPYAERSDTILIQTELSPDQKQVIIRIKDNGVGMSDEVKAKIFEDLFTTKEVGKGTGLGLAIARQIIVVKHQGTIEVNSVLGKGTEFVISIPC</sequence>
<dbReference type="CDD" id="cd14014">
    <property type="entry name" value="STKc_PknB_like"/>
    <property type="match status" value="1"/>
</dbReference>
<dbReference type="InterPro" id="IPR041664">
    <property type="entry name" value="AAA_16"/>
</dbReference>
<feature type="coiled-coil region" evidence="6">
    <location>
        <begin position="1512"/>
        <end position="1539"/>
    </location>
</feature>
<dbReference type="SUPFAM" id="SSF52540">
    <property type="entry name" value="P-loop containing nucleoside triphosphate hydrolases"/>
    <property type="match status" value="1"/>
</dbReference>
<dbReference type="InterPro" id="IPR029016">
    <property type="entry name" value="GAF-like_dom_sf"/>
</dbReference>
<dbReference type="SUPFAM" id="SSF56112">
    <property type="entry name" value="Protein kinase-like (PK-like)"/>
    <property type="match status" value="1"/>
</dbReference>
<dbReference type="Gene3D" id="3.30.450.40">
    <property type="match status" value="1"/>
</dbReference>
<dbReference type="InterPro" id="IPR003594">
    <property type="entry name" value="HATPase_dom"/>
</dbReference>
<dbReference type="InterPro" id="IPR053159">
    <property type="entry name" value="Hybrid_Histidine_Kinase"/>
</dbReference>
<dbReference type="EC" id="2.7.13.3" evidence="2"/>
<name>K9TKG7_9CYAN</name>
<dbReference type="InterPro" id="IPR003661">
    <property type="entry name" value="HisK_dim/P_dom"/>
</dbReference>
<keyword evidence="4" id="KW-0808">Transferase</keyword>
<dbReference type="STRING" id="56110.Oscil6304_3315"/>
<feature type="domain" description="Protein kinase" evidence="7">
    <location>
        <begin position="10"/>
        <end position="278"/>
    </location>
</feature>
<gene>
    <name evidence="9" type="ORF">Oscil6304_3315</name>
</gene>
<evidence type="ECO:0000259" key="8">
    <source>
        <dbReference type="PROSITE" id="PS50109"/>
    </source>
</evidence>
<dbReference type="HOGENOM" id="CLU_000445_34_2_3"/>
<dbReference type="SMART" id="SM00387">
    <property type="entry name" value="HATPase_c"/>
    <property type="match status" value="1"/>
</dbReference>
<dbReference type="Pfam" id="PF01590">
    <property type="entry name" value="GAF"/>
    <property type="match status" value="1"/>
</dbReference>
<dbReference type="Gene3D" id="3.40.50.300">
    <property type="entry name" value="P-loop containing nucleotide triphosphate hydrolases"/>
    <property type="match status" value="1"/>
</dbReference>
<keyword evidence="4" id="KW-0418">Kinase</keyword>
<dbReference type="InterPro" id="IPR003018">
    <property type="entry name" value="GAF"/>
</dbReference>
<dbReference type="PANTHER" id="PTHR43642">
    <property type="entry name" value="HYBRID SIGNAL TRANSDUCTION HISTIDINE KINASE G"/>
    <property type="match status" value="1"/>
</dbReference>
<dbReference type="InterPro" id="IPR036097">
    <property type="entry name" value="HisK_dim/P_sf"/>
</dbReference>
<proteinExistence type="predicted"/>
<evidence type="ECO:0000313" key="9">
    <source>
        <dbReference type="EMBL" id="AFY82888.1"/>
    </source>
</evidence>
<dbReference type="Pfam" id="PF13191">
    <property type="entry name" value="AAA_16"/>
    <property type="match status" value="1"/>
</dbReference>
<dbReference type="Proteomes" id="UP000010367">
    <property type="component" value="Chromosome"/>
</dbReference>
<dbReference type="InterPro" id="IPR011009">
    <property type="entry name" value="Kinase-like_dom_sf"/>
</dbReference>
<dbReference type="InterPro" id="IPR004358">
    <property type="entry name" value="Sig_transdc_His_kin-like_C"/>
</dbReference>
<keyword evidence="6" id="KW-0175">Coiled coil</keyword>
<dbReference type="PATRIC" id="fig|56110.3.peg.3965"/>
<dbReference type="SMART" id="SM00220">
    <property type="entry name" value="S_TKc"/>
    <property type="match status" value="1"/>
</dbReference>
<dbReference type="InterPro" id="IPR008271">
    <property type="entry name" value="Ser/Thr_kinase_AS"/>
</dbReference>
<dbReference type="InterPro" id="IPR027417">
    <property type="entry name" value="P-loop_NTPase"/>
</dbReference>
<dbReference type="GO" id="GO:0005524">
    <property type="term" value="F:ATP binding"/>
    <property type="evidence" value="ECO:0007669"/>
    <property type="project" value="InterPro"/>
</dbReference>
<keyword evidence="3" id="KW-0597">Phosphoprotein</keyword>
<evidence type="ECO:0000313" key="10">
    <source>
        <dbReference type="Proteomes" id="UP000010367"/>
    </source>
</evidence>
<dbReference type="PROSITE" id="PS50011">
    <property type="entry name" value="PROTEIN_KINASE_DOM"/>
    <property type="match status" value="1"/>
</dbReference>
<dbReference type="eggNOG" id="COG3899">
    <property type="taxonomic scope" value="Bacteria"/>
</dbReference>
<dbReference type="Pfam" id="PF00069">
    <property type="entry name" value="Pkinase"/>
    <property type="match status" value="1"/>
</dbReference>
<evidence type="ECO:0000256" key="4">
    <source>
        <dbReference type="ARBA" id="ARBA00022777"/>
    </source>
</evidence>
<dbReference type="Gene3D" id="3.30.565.10">
    <property type="entry name" value="Histidine kinase-like ATPase, C-terminal domain"/>
    <property type="match status" value="1"/>
</dbReference>
<dbReference type="CDD" id="cd00082">
    <property type="entry name" value="HisKA"/>
    <property type="match status" value="1"/>
</dbReference>
<dbReference type="PROSITE" id="PS00108">
    <property type="entry name" value="PROTEIN_KINASE_ST"/>
    <property type="match status" value="1"/>
</dbReference>
<evidence type="ECO:0000256" key="3">
    <source>
        <dbReference type="ARBA" id="ARBA00022553"/>
    </source>
</evidence>
<evidence type="ECO:0000256" key="6">
    <source>
        <dbReference type="SAM" id="Coils"/>
    </source>
</evidence>
<dbReference type="Gene3D" id="1.10.510.10">
    <property type="entry name" value="Transferase(Phosphotransferase) domain 1"/>
    <property type="match status" value="1"/>
</dbReference>
<dbReference type="KEGG" id="oac:Oscil6304_3315"/>
<evidence type="ECO:0000256" key="5">
    <source>
        <dbReference type="ARBA" id="ARBA00023012"/>
    </source>
</evidence>
<reference evidence="9 10" key="1">
    <citation type="submission" date="2012-06" db="EMBL/GenBank/DDBJ databases">
        <title>Finished chromosome of genome of Oscillatoria acuminata PCC 6304.</title>
        <authorList>
            <consortium name="US DOE Joint Genome Institute"/>
            <person name="Gugger M."/>
            <person name="Coursin T."/>
            <person name="Rippka R."/>
            <person name="Tandeau De Marsac N."/>
            <person name="Huntemann M."/>
            <person name="Wei C.-L."/>
            <person name="Han J."/>
            <person name="Detter J.C."/>
            <person name="Han C."/>
            <person name="Tapia R."/>
            <person name="Davenport K."/>
            <person name="Daligault H."/>
            <person name="Erkkila T."/>
            <person name="Gu W."/>
            <person name="Munk A.C.C."/>
            <person name="Teshima H."/>
            <person name="Xu Y."/>
            <person name="Chain P."/>
            <person name="Chen A."/>
            <person name="Krypides N."/>
            <person name="Mavromatis K."/>
            <person name="Markowitz V."/>
            <person name="Szeto E."/>
            <person name="Ivanova N."/>
            <person name="Mikhailova N."/>
            <person name="Ovchinnikova G."/>
            <person name="Pagani I."/>
            <person name="Pati A."/>
            <person name="Goodwin L."/>
            <person name="Peters L."/>
            <person name="Pitluck S."/>
            <person name="Woyke T."/>
            <person name="Kerfeld C."/>
        </authorList>
    </citation>
    <scope>NUCLEOTIDE SEQUENCE [LARGE SCALE GENOMIC DNA]</scope>
    <source>
        <strain evidence="9 10">PCC 6304</strain>
    </source>
</reference>
<dbReference type="Pfam" id="PF02518">
    <property type="entry name" value="HATPase_c"/>
    <property type="match status" value="1"/>
</dbReference>
<dbReference type="SMART" id="SM00065">
    <property type="entry name" value="GAF"/>
    <property type="match status" value="1"/>
</dbReference>
<dbReference type="OrthoDB" id="573511at2"/>
<protein>
    <recommendedName>
        <fullName evidence="2">histidine kinase</fullName>
        <ecNumber evidence="2">2.7.13.3</ecNumber>
    </recommendedName>
</protein>
<dbReference type="PRINTS" id="PR00344">
    <property type="entry name" value="BCTRLSENSOR"/>
</dbReference>
<keyword evidence="10" id="KW-1185">Reference proteome</keyword>
<dbReference type="PROSITE" id="PS50109">
    <property type="entry name" value="HIS_KIN"/>
    <property type="match status" value="1"/>
</dbReference>
<comment type="catalytic activity">
    <reaction evidence="1">
        <text>ATP + protein L-histidine = ADP + protein N-phospho-L-histidine.</text>
        <dbReference type="EC" id="2.7.13.3"/>
    </reaction>
</comment>
<dbReference type="SUPFAM" id="SSF55781">
    <property type="entry name" value="GAF domain-like"/>
    <property type="match status" value="1"/>
</dbReference>
<dbReference type="PANTHER" id="PTHR43642:SF1">
    <property type="entry name" value="HYBRID SIGNAL TRANSDUCTION HISTIDINE KINASE G"/>
    <property type="match status" value="1"/>
</dbReference>
<dbReference type="RefSeq" id="WP_015149518.1">
    <property type="nucleotide sequence ID" value="NC_019693.1"/>
</dbReference>
<evidence type="ECO:0000259" key="7">
    <source>
        <dbReference type="PROSITE" id="PS50011"/>
    </source>
</evidence>
<evidence type="ECO:0000256" key="2">
    <source>
        <dbReference type="ARBA" id="ARBA00012438"/>
    </source>
</evidence>
<dbReference type="eggNOG" id="COG0515">
    <property type="taxonomic scope" value="Bacteria"/>
</dbReference>